<feature type="domain" description="DUF2382" evidence="2">
    <location>
        <begin position="160"/>
        <end position="275"/>
    </location>
</feature>
<dbReference type="PANTHER" id="PTHR38463:SF1">
    <property type="entry name" value="STRESS RESPONSE PROTEIN YSNF"/>
    <property type="match status" value="1"/>
</dbReference>
<dbReference type="Pfam" id="PF11181">
    <property type="entry name" value="YflT"/>
    <property type="match status" value="1"/>
</dbReference>
<dbReference type="InterPro" id="IPR052967">
    <property type="entry name" value="Stress_Response_Assoc"/>
</dbReference>
<proteinExistence type="predicted"/>
<feature type="compositionally biased region" description="Basic and acidic residues" evidence="1">
    <location>
        <begin position="267"/>
        <end position="277"/>
    </location>
</feature>
<protein>
    <submittedName>
        <fullName evidence="4">YsnF/AvaK domain-containing protein</fullName>
    </submittedName>
</protein>
<dbReference type="InterPro" id="IPR019060">
    <property type="entry name" value="DUF2382"/>
</dbReference>
<name>A0A4S4BU92_9BACI</name>
<dbReference type="AlphaFoldDB" id="A0A4S4BU92"/>
<evidence type="ECO:0000313" key="4">
    <source>
        <dbReference type="EMBL" id="THF78664.1"/>
    </source>
</evidence>
<evidence type="ECO:0000259" key="3">
    <source>
        <dbReference type="Pfam" id="PF11181"/>
    </source>
</evidence>
<sequence length="298" mass="33152">MSKHVLGVYHSKDEVIQAIEEVQNEGYSVNDLSILANTRDFPYSIQNETGVSTEDLGEAENTRTYKEKGFFENLFSALEVNTTSDHNEISYYDHLVGLGFDNAAARDYEKDLNSGKILLLVDSGTGTFTAPSAGGITGTSVIDQTTLDTDTLGTNKERSLKLREEQLDVTKERVQTGEVEVRKDVVEEQKTVHVPVTHEEVYVERRTVGDAAIDDTAAATTKPIGDEETIRVPIVEEKVEVTKKPVVTEELVIGKRQATETEQVTENIKREEARVETDGDATVDETTIDRNRLNEDRL</sequence>
<dbReference type="OrthoDB" id="2678178at2"/>
<feature type="compositionally biased region" description="Basic and acidic residues" evidence="1">
    <location>
        <begin position="287"/>
        <end position="298"/>
    </location>
</feature>
<keyword evidence="5" id="KW-1185">Reference proteome</keyword>
<dbReference type="PANTHER" id="PTHR38463">
    <property type="entry name" value="STRESS RESPONSE PROTEIN YSNF"/>
    <property type="match status" value="1"/>
</dbReference>
<dbReference type="EMBL" id="SSNT01000011">
    <property type="protein sequence ID" value="THF78664.1"/>
    <property type="molecule type" value="Genomic_DNA"/>
</dbReference>
<accession>A0A4S4BU92</accession>
<dbReference type="NCBIfam" id="TIGR02271">
    <property type="entry name" value="YsnF/AvaK domain"/>
    <property type="match status" value="1"/>
</dbReference>
<dbReference type="Pfam" id="PF09557">
    <property type="entry name" value="DUF2382"/>
    <property type="match status" value="1"/>
</dbReference>
<comment type="caution">
    <text evidence="4">The sequence shown here is derived from an EMBL/GenBank/DDBJ whole genome shotgun (WGS) entry which is preliminary data.</text>
</comment>
<evidence type="ECO:0000259" key="2">
    <source>
        <dbReference type="Pfam" id="PF09557"/>
    </source>
</evidence>
<gene>
    <name evidence="4" type="ORF">E6W99_16000</name>
</gene>
<reference evidence="4 5" key="1">
    <citation type="submission" date="2019-04" db="EMBL/GenBank/DDBJ databases">
        <title>Bacillus sediminilitoris sp. nov., isolated from a tidal flat sediment on the East China Sea.</title>
        <authorList>
            <person name="Wei Y."/>
            <person name="Mao H."/>
            <person name="Fang J."/>
        </authorList>
    </citation>
    <scope>NUCLEOTIDE SEQUENCE [LARGE SCALE GENOMIC DNA]</scope>
    <source>
        <strain evidence="4 5">DSL-17</strain>
    </source>
</reference>
<dbReference type="InterPro" id="IPR025889">
    <property type="entry name" value="GSP17M-like_dom"/>
</dbReference>
<feature type="domain" description="General stress protein 17M-like" evidence="3">
    <location>
        <begin position="5"/>
        <end position="115"/>
    </location>
</feature>
<dbReference type="RefSeq" id="WP_136355609.1">
    <property type="nucleotide sequence ID" value="NZ_CP046266.1"/>
</dbReference>
<dbReference type="Proteomes" id="UP000310334">
    <property type="component" value="Unassembled WGS sequence"/>
</dbReference>
<feature type="region of interest" description="Disordered" evidence="1">
    <location>
        <begin position="259"/>
        <end position="298"/>
    </location>
</feature>
<evidence type="ECO:0000256" key="1">
    <source>
        <dbReference type="SAM" id="MobiDB-lite"/>
    </source>
</evidence>
<evidence type="ECO:0000313" key="5">
    <source>
        <dbReference type="Proteomes" id="UP000310334"/>
    </source>
</evidence>
<organism evidence="4 5">
    <name type="scientific">Metabacillus sediminilitoris</name>
    <dbReference type="NCBI Taxonomy" id="2567941"/>
    <lineage>
        <taxon>Bacteria</taxon>
        <taxon>Bacillati</taxon>
        <taxon>Bacillota</taxon>
        <taxon>Bacilli</taxon>
        <taxon>Bacillales</taxon>
        <taxon>Bacillaceae</taxon>
        <taxon>Metabacillus</taxon>
    </lineage>
</organism>